<protein>
    <submittedName>
        <fullName evidence="1">Uncharacterized protein</fullName>
    </submittedName>
</protein>
<dbReference type="HOGENOM" id="CLU_2179545_0_0_7"/>
<dbReference type="AlphaFoldDB" id="Q30VW8"/>
<accession>Q30VW8</accession>
<sequence>MAEPKSELNDMAITSDKYRPFTADYEDFDGNDQHITLRFRRPGRKELTVIAKVEKAKQFDTMCNTLRQIIHPDEKERIAEIIRDEPMLAMSFADAVFKKCGAGVVEPGN</sequence>
<dbReference type="Proteomes" id="UP000002710">
    <property type="component" value="Chromosome"/>
</dbReference>
<reference evidence="1 2" key="1">
    <citation type="journal article" date="2011" name="J. Bacteriol.">
        <title>Complete genome sequence and updated annotation of Desulfovibrio alaskensis G20.</title>
        <authorList>
            <person name="Hauser L.J."/>
            <person name="Land M.L."/>
            <person name="Brown S.D."/>
            <person name="Larimer F."/>
            <person name="Keller K.L."/>
            <person name="Rapp-Giles B.J."/>
            <person name="Price M.N."/>
            <person name="Lin M."/>
            <person name="Bruce D.C."/>
            <person name="Detter J.C."/>
            <person name="Tapia R."/>
            <person name="Han C.S."/>
            <person name="Goodwin L.A."/>
            <person name="Cheng J.F."/>
            <person name="Pitluck S."/>
            <person name="Copeland A."/>
            <person name="Lucas S."/>
            <person name="Nolan M."/>
            <person name="Lapidus A.L."/>
            <person name="Palumbo A.V."/>
            <person name="Wall J.D."/>
        </authorList>
    </citation>
    <scope>NUCLEOTIDE SEQUENCE [LARGE SCALE GENOMIC DNA]</scope>
    <source>
        <strain evidence="2">ATCC BAA 1058 / DSM 17464 / G20</strain>
    </source>
</reference>
<evidence type="ECO:0000313" key="2">
    <source>
        <dbReference type="Proteomes" id="UP000002710"/>
    </source>
</evidence>
<gene>
    <name evidence="1" type="ordered locus">Dde_3384</name>
</gene>
<evidence type="ECO:0000313" key="1">
    <source>
        <dbReference type="EMBL" id="ABB40178.1"/>
    </source>
</evidence>
<dbReference type="Gene3D" id="3.30.2220.10">
    <property type="entry name" value="rbstp2171"/>
    <property type="match status" value="1"/>
</dbReference>
<organism evidence="1 2">
    <name type="scientific">Oleidesulfovibrio alaskensis (strain ATCC BAA-1058 / DSM 17464 / G20)</name>
    <name type="common">Desulfovibrio alaskensis</name>
    <dbReference type="NCBI Taxonomy" id="207559"/>
    <lineage>
        <taxon>Bacteria</taxon>
        <taxon>Pseudomonadati</taxon>
        <taxon>Thermodesulfobacteriota</taxon>
        <taxon>Desulfovibrionia</taxon>
        <taxon>Desulfovibrionales</taxon>
        <taxon>Desulfovibrionaceae</taxon>
        <taxon>Oleidesulfovibrio</taxon>
    </lineage>
</organism>
<name>Q30VW8_OLEA2</name>
<dbReference type="eggNOG" id="ENOG50309SI">
    <property type="taxonomic scope" value="Bacteria"/>
</dbReference>
<dbReference type="RefSeq" id="WP_011369101.1">
    <property type="nucleotide sequence ID" value="NC_007519.1"/>
</dbReference>
<dbReference type="KEGG" id="dde:Dde_3384"/>
<dbReference type="EMBL" id="CP000112">
    <property type="protein sequence ID" value="ABB40178.1"/>
    <property type="molecule type" value="Genomic_DNA"/>
</dbReference>
<dbReference type="STRING" id="207559.Dde_3384"/>
<keyword evidence="2" id="KW-1185">Reference proteome</keyword>
<proteinExistence type="predicted"/>